<keyword evidence="4" id="KW-1185">Reference proteome</keyword>
<name>A0A0D1ZF49_9EURO</name>
<dbReference type="HOGENOM" id="CLU_070841_0_0_1"/>
<evidence type="ECO:0000313" key="3">
    <source>
        <dbReference type="EMBL" id="KIW11597.1"/>
    </source>
</evidence>
<dbReference type="PROSITE" id="PS51186">
    <property type="entry name" value="GNAT"/>
    <property type="match status" value="1"/>
</dbReference>
<reference evidence="3 4" key="1">
    <citation type="submission" date="2015-01" db="EMBL/GenBank/DDBJ databases">
        <title>The Genome Sequence of Exophiala spinifera CBS89968.</title>
        <authorList>
            <consortium name="The Broad Institute Genomics Platform"/>
            <person name="Cuomo C."/>
            <person name="de Hoog S."/>
            <person name="Gorbushina A."/>
            <person name="Stielow B."/>
            <person name="Teixiera M."/>
            <person name="Abouelleil A."/>
            <person name="Chapman S.B."/>
            <person name="Priest M."/>
            <person name="Young S.K."/>
            <person name="Wortman J."/>
            <person name="Nusbaum C."/>
            <person name="Birren B."/>
        </authorList>
    </citation>
    <scope>NUCLEOTIDE SEQUENCE [LARGE SCALE GENOMIC DNA]</scope>
    <source>
        <strain evidence="3 4">CBS 89968</strain>
    </source>
</reference>
<dbReference type="Proteomes" id="UP000053328">
    <property type="component" value="Unassembled WGS sequence"/>
</dbReference>
<dbReference type="InterPro" id="IPR000182">
    <property type="entry name" value="GNAT_dom"/>
</dbReference>
<protein>
    <recommendedName>
        <fullName evidence="2">N-acetyltransferase domain-containing protein</fullName>
    </recommendedName>
</protein>
<dbReference type="GeneID" id="27337981"/>
<dbReference type="Gene3D" id="3.40.630.30">
    <property type="match status" value="1"/>
</dbReference>
<dbReference type="VEuPathDB" id="FungiDB:PV08_10898"/>
<dbReference type="InterPro" id="IPR016181">
    <property type="entry name" value="Acyl_CoA_acyltransferase"/>
</dbReference>
<accession>A0A0D1ZF49</accession>
<dbReference type="SUPFAM" id="SSF55729">
    <property type="entry name" value="Acyl-CoA N-acyltransferases (Nat)"/>
    <property type="match status" value="1"/>
</dbReference>
<feature type="domain" description="N-acetyltransferase" evidence="2">
    <location>
        <begin position="37"/>
        <end position="183"/>
    </location>
</feature>
<proteinExistence type="predicted"/>
<dbReference type="GO" id="GO:0016747">
    <property type="term" value="F:acyltransferase activity, transferring groups other than amino-acyl groups"/>
    <property type="evidence" value="ECO:0007669"/>
    <property type="project" value="InterPro"/>
</dbReference>
<feature type="region of interest" description="Disordered" evidence="1">
    <location>
        <begin position="65"/>
        <end position="87"/>
    </location>
</feature>
<evidence type="ECO:0000313" key="4">
    <source>
        <dbReference type="Proteomes" id="UP000053328"/>
    </source>
</evidence>
<gene>
    <name evidence="3" type="ORF">PV08_10898</name>
</gene>
<dbReference type="Pfam" id="PF00583">
    <property type="entry name" value="Acetyltransf_1"/>
    <property type="match status" value="1"/>
</dbReference>
<dbReference type="STRING" id="91928.A0A0D1ZF49"/>
<dbReference type="EMBL" id="KN847499">
    <property type="protein sequence ID" value="KIW11597.1"/>
    <property type="molecule type" value="Genomic_DNA"/>
</dbReference>
<dbReference type="RefSeq" id="XP_016231813.1">
    <property type="nucleotide sequence ID" value="XM_016385211.1"/>
</dbReference>
<sequence length="183" mass="19822">MAHSSSGGDFTIHNLDSSTASKDGAIRAILALSNHIFDTSSGPPTHHSSLDEWYRRLSRPDSIVVYATPPPSGSRDPEREGAPNPGDEALGFIFAHAKVDPQLPTRTLHVWLAGTTARARGKGVFAALMKTLEQHARTRGIGTLSVCTFPDTFSNMFAILQKTGWTVQAWLEDGKKVLMSKPV</sequence>
<evidence type="ECO:0000259" key="2">
    <source>
        <dbReference type="PROSITE" id="PS51186"/>
    </source>
</evidence>
<dbReference type="OrthoDB" id="2794762at2759"/>
<dbReference type="CDD" id="cd04301">
    <property type="entry name" value="NAT_SF"/>
    <property type="match status" value="1"/>
</dbReference>
<organism evidence="3 4">
    <name type="scientific">Exophiala spinifera</name>
    <dbReference type="NCBI Taxonomy" id="91928"/>
    <lineage>
        <taxon>Eukaryota</taxon>
        <taxon>Fungi</taxon>
        <taxon>Dikarya</taxon>
        <taxon>Ascomycota</taxon>
        <taxon>Pezizomycotina</taxon>
        <taxon>Eurotiomycetes</taxon>
        <taxon>Chaetothyriomycetidae</taxon>
        <taxon>Chaetothyriales</taxon>
        <taxon>Herpotrichiellaceae</taxon>
        <taxon>Exophiala</taxon>
    </lineage>
</organism>
<dbReference type="AlphaFoldDB" id="A0A0D1ZF49"/>
<evidence type="ECO:0000256" key="1">
    <source>
        <dbReference type="SAM" id="MobiDB-lite"/>
    </source>
</evidence>